<sequence>MDEGYRVKAVMFEAFGQAPKVTTLQDPSPSNHGVVVTVGATGVCRSDWHGWMGHDAGIELPHVPGHELAGTIAAVGKDVRKWRVGDRVTVPFVGGCGACPECHAGHQQVCHSQFQPGFTHWGSFAEHVALHQADLNLVRLPDDIDFATAASLGCRFATAFRAVVDQGKTAAGQWVAVHGCGGVGLSAVMIANAIGANVIAVDISEEKLALASALGAVATVNAAKTDDVPEAVCDLTQGGVHVSLDALGHPVTCYNSVKNLRRRGKHIQVGLILGQTTDATVPMADVIANELEILGSHGMQAHRYEAMLALVLAGKLDLSRLVGAQINLEQSIDALMQMDSFQSVGATVITEF</sequence>
<dbReference type="Gene3D" id="3.90.180.10">
    <property type="entry name" value="Medium-chain alcohol dehydrogenases, catalytic domain"/>
    <property type="match status" value="1"/>
</dbReference>
<name>A0A1I0RJ31_9RHOB</name>
<comment type="cofactor">
    <cofactor evidence="4">
        <name>Zn(2+)</name>
        <dbReference type="ChEBI" id="CHEBI:29105"/>
    </cofactor>
</comment>
<reference evidence="6 7" key="1">
    <citation type="submission" date="2016-10" db="EMBL/GenBank/DDBJ databases">
        <authorList>
            <person name="de Groot N.N."/>
        </authorList>
    </citation>
    <scope>NUCLEOTIDE SEQUENCE [LARGE SCALE GENOMIC DNA]</scope>
    <source>
        <strain evidence="6 7">DSM 17925</strain>
    </source>
</reference>
<dbReference type="PANTHER" id="PTHR43401">
    <property type="entry name" value="L-THREONINE 3-DEHYDROGENASE"/>
    <property type="match status" value="1"/>
</dbReference>
<dbReference type="GO" id="GO:0016616">
    <property type="term" value="F:oxidoreductase activity, acting on the CH-OH group of donors, NAD or NADP as acceptor"/>
    <property type="evidence" value="ECO:0007669"/>
    <property type="project" value="UniProtKB-ARBA"/>
</dbReference>
<evidence type="ECO:0000256" key="3">
    <source>
        <dbReference type="ARBA" id="ARBA00023002"/>
    </source>
</evidence>
<evidence type="ECO:0000259" key="5">
    <source>
        <dbReference type="SMART" id="SM00829"/>
    </source>
</evidence>
<accession>A0A1I0RJ31</accession>
<dbReference type="Pfam" id="PF00107">
    <property type="entry name" value="ADH_zinc_N"/>
    <property type="match status" value="1"/>
</dbReference>
<evidence type="ECO:0000313" key="7">
    <source>
        <dbReference type="Proteomes" id="UP000199167"/>
    </source>
</evidence>
<dbReference type="CDD" id="cd08260">
    <property type="entry name" value="Zn_ADH6"/>
    <property type="match status" value="1"/>
</dbReference>
<dbReference type="InterPro" id="IPR050129">
    <property type="entry name" value="Zn_alcohol_dh"/>
</dbReference>
<dbReference type="Pfam" id="PF08240">
    <property type="entry name" value="ADH_N"/>
    <property type="match status" value="1"/>
</dbReference>
<protein>
    <submittedName>
        <fullName evidence="6">Alcohol dehydrogenase</fullName>
    </submittedName>
</protein>
<keyword evidence="3" id="KW-0560">Oxidoreductase</keyword>
<dbReference type="AlphaFoldDB" id="A0A1I0RJ31"/>
<keyword evidence="2 4" id="KW-0862">Zinc</keyword>
<evidence type="ECO:0000313" key="6">
    <source>
        <dbReference type="EMBL" id="SEW40894.1"/>
    </source>
</evidence>
<comment type="similarity">
    <text evidence="4">Belongs to the zinc-containing alcohol dehydrogenase family.</text>
</comment>
<dbReference type="InterPro" id="IPR011032">
    <property type="entry name" value="GroES-like_sf"/>
</dbReference>
<keyword evidence="1 4" id="KW-0479">Metal-binding</keyword>
<gene>
    <name evidence="6" type="ORF">SAMN04488515_2753</name>
</gene>
<dbReference type="STRING" id="364200.SAMN04488515_2753"/>
<dbReference type="EMBL" id="FOIZ01000002">
    <property type="protein sequence ID" value="SEW40894.1"/>
    <property type="molecule type" value="Genomic_DNA"/>
</dbReference>
<keyword evidence="7" id="KW-1185">Reference proteome</keyword>
<dbReference type="Proteomes" id="UP000199167">
    <property type="component" value="Unassembled WGS sequence"/>
</dbReference>
<dbReference type="SMART" id="SM00829">
    <property type="entry name" value="PKS_ER"/>
    <property type="match status" value="1"/>
</dbReference>
<organism evidence="6 7">
    <name type="scientific">Cognatiyoonia koreensis</name>
    <dbReference type="NCBI Taxonomy" id="364200"/>
    <lineage>
        <taxon>Bacteria</taxon>
        <taxon>Pseudomonadati</taxon>
        <taxon>Pseudomonadota</taxon>
        <taxon>Alphaproteobacteria</taxon>
        <taxon>Rhodobacterales</taxon>
        <taxon>Paracoccaceae</taxon>
        <taxon>Cognatiyoonia</taxon>
    </lineage>
</organism>
<dbReference type="InterPro" id="IPR002328">
    <property type="entry name" value="ADH_Zn_CS"/>
</dbReference>
<dbReference type="SUPFAM" id="SSF50129">
    <property type="entry name" value="GroES-like"/>
    <property type="match status" value="1"/>
</dbReference>
<dbReference type="GO" id="GO:0008270">
    <property type="term" value="F:zinc ion binding"/>
    <property type="evidence" value="ECO:0007669"/>
    <property type="project" value="InterPro"/>
</dbReference>
<dbReference type="InterPro" id="IPR036291">
    <property type="entry name" value="NAD(P)-bd_dom_sf"/>
</dbReference>
<evidence type="ECO:0000256" key="4">
    <source>
        <dbReference type="RuleBase" id="RU361277"/>
    </source>
</evidence>
<dbReference type="PANTHER" id="PTHR43401:SF5">
    <property type="entry name" value="ALCOHOL DEHYDROGENASE-RELATED"/>
    <property type="match status" value="1"/>
</dbReference>
<evidence type="ECO:0000256" key="1">
    <source>
        <dbReference type="ARBA" id="ARBA00022723"/>
    </source>
</evidence>
<dbReference type="InterPro" id="IPR013154">
    <property type="entry name" value="ADH-like_N"/>
</dbReference>
<dbReference type="InterPro" id="IPR013149">
    <property type="entry name" value="ADH-like_C"/>
</dbReference>
<dbReference type="PROSITE" id="PS00059">
    <property type="entry name" value="ADH_ZINC"/>
    <property type="match status" value="1"/>
</dbReference>
<dbReference type="SUPFAM" id="SSF51735">
    <property type="entry name" value="NAD(P)-binding Rossmann-fold domains"/>
    <property type="match status" value="1"/>
</dbReference>
<proteinExistence type="inferred from homology"/>
<dbReference type="InterPro" id="IPR020843">
    <property type="entry name" value="ER"/>
</dbReference>
<feature type="domain" description="Enoyl reductase (ER)" evidence="5">
    <location>
        <begin position="16"/>
        <end position="349"/>
    </location>
</feature>
<evidence type="ECO:0000256" key="2">
    <source>
        <dbReference type="ARBA" id="ARBA00022833"/>
    </source>
</evidence>